<reference evidence="2 3" key="1">
    <citation type="submission" date="2019-04" db="EMBL/GenBank/DDBJ databases">
        <title>Draft genome of the big-headed turtle Platysternon megacephalum.</title>
        <authorList>
            <person name="Gong S."/>
        </authorList>
    </citation>
    <scope>NUCLEOTIDE SEQUENCE [LARGE SCALE GENOMIC DNA]</scope>
    <source>
        <strain evidence="2">DO16091913</strain>
        <tissue evidence="2">Muscle</tissue>
    </source>
</reference>
<accession>A0A4D9DIJ5</accession>
<gene>
    <name evidence="2" type="ORF">DR999_PMT21487</name>
</gene>
<keyword evidence="3" id="KW-1185">Reference proteome</keyword>
<feature type="region of interest" description="Disordered" evidence="1">
    <location>
        <begin position="115"/>
        <end position="190"/>
    </location>
</feature>
<feature type="compositionally biased region" description="Polar residues" evidence="1">
    <location>
        <begin position="131"/>
        <end position="141"/>
    </location>
</feature>
<proteinExistence type="predicted"/>
<evidence type="ECO:0000256" key="1">
    <source>
        <dbReference type="SAM" id="MobiDB-lite"/>
    </source>
</evidence>
<name>A0A4D9DIJ5_9SAUR</name>
<sequence length="190" mass="19866">MGPGAGRLHSACRAQCEAEKCRAKPAPLLGHMDVGLRQGPDPATTTQSPNPCLASLAHASRGPSVRAAGCVGRQAAGEGHFILVGVMRISWFSPFEPQPHAHPCSLPLPSRQLLGTPWDGIPSGATPGCPGTSQRHAQSSRPGPERGPQGADLTRWDSHEPTLPAASWRAAGARVSQQRGPLPEGHRQSS</sequence>
<evidence type="ECO:0000313" key="3">
    <source>
        <dbReference type="Proteomes" id="UP000297703"/>
    </source>
</evidence>
<dbReference type="AlphaFoldDB" id="A0A4D9DIJ5"/>
<organism evidence="2 3">
    <name type="scientific">Platysternon megacephalum</name>
    <name type="common">big-headed turtle</name>
    <dbReference type="NCBI Taxonomy" id="55544"/>
    <lineage>
        <taxon>Eukaryota</taxon>
        <taxon>Metazoa</taxon>
        <taxon>Chordata</taxon>
        <taxon>Craniata</taxon>
        <taxon>Vertebrata</taxon>
        <taxon>Euteleostomi</taxon>
        <taxon>Archelosauria</taxon>
        <taxon>Testudinata</taxon>
        <taxon>Testudines</taxon>
        <taxon>Cryptodira</taxon>
        <taxon>Durocryptodira</taxon>
        <taxon>Testudinoidea</taxon>
        <taxon>Platysternidae</taxon>
        <taxon>Platysternon</taxon>
    </lineage>
</organism>
<dbReference type="EMBL" id="QXTE01000599">
    <property type="protein sequence ID" value="TFJ96708.1"/>
    <property type="molecule type" value="Genomic_DNA"/>
</dbReference>
<comment type="caution">
    <text evidence="2">The sequence shown here is derived from an EMBL/GenBank/DDBJ whole genome shotgun (WGS) entry which is preliminary data.</text>
</comment>
<reference evidence="2 3" key="2">
    <citation type="submission" date="2019-04" db="EMBL/GenBank/DDBJ databases">
        <title>The genome sequence of big-headed turtle.</title>
        <authorList>
            <person name="Gong S."/>
        </authorList>
    </citation>
    <scope>NUCLEOTIDE SEQUENCE [LARGE SCALE GENOMIC DNA]</scope>
    <source>
        <strain evidence="2">DO16091913</strain>
        <tissue evidence="2">Muscle</tissue>
    </source>
</reference>
<evidence type="ECO:0000313" key="2">
    <source>
        <dbReference type="EMBL" id="TFJ96708.1"/>
    </source>
</evidence>
<protein>
    <submittedName>
        <fullName evidence="2">Pyrroline-5-carboxylate reductase</fullName>
    </submittedName>
</protein>
<dbReference type="Proteomes" id="UP000297703">
    <property type="component" value="Unassembled WGS sequence"/>
</dbReference>